<name>A0ABP8R5C3_9ACTN</name>
<dbReference type="Proteomes" id="UP001500503">
    <property type="component" value="Unassembled WGS sequence"/>
</dbReference>
<evidence type="ECO:0000259" key="4">
    <source>
        <dbReference type="Pfam" id="PF05065"/>
    </source>
</evidence>
<dbReference type="EMBL" id="BAABHF010000060">
    <property type="protein sequence ID" value="GAA4518383.1"/>
    <property type="molecule type" value="Genomic_DNA"/>
</dbReference>
<keyword evidence="6" id="KW-1185">Reference proteome</keyword>
<dbReference type="SUPFAM" id="SSF56563">
    <property type="entry name" value="Major capsid protein gp5"/>
    <property type="match status" value="1"/>
</dbReference>
<gene>
    <name evidence="5" type="ORF">GCM10023191_092410</name>
</gene>
<dbReference type="NCBIfam" id="TIGR01554">
    <property type="entry name" value="major_cap_HK97"/>
    <property type="match status" value="1"/>
</dbReference>
<feature type="domain" description="Phage capsid-like C-terminal" evidence="4">
    <location>
        <begin position="201"/>
        <end position="479"/>
    </location>
</feature>
<proteinExistence type="predicted"/>
<comment type="caution">
    <text evidence="5">The sequence shown here is derived from an EMBL/GenBank/DDBJ whole genome shotgun (WGS) entry which is preliminary data.</text>
</comment>
<feature type="region of interest" description="Disordered" evidence="3">
    <location>
        <begin position="85"/>
        <end position="104"/>
    </location>
</feature>
<evidence type="ECO:0000256" key="2">
    <source>
        <dbReference type="SAM" id="Coils"/>
    </source>
</evidence>
<dbReference type="RefSeq" id="WP_345475010.1">
    <property type="nucleotide sequence ID" value="NZ_BAABHF010000060.1"/>
</dbReference>
<keyword evidence="2" id="KW-0175">Coiled coil</keyword>
<evidence type="ECO:0000256" key="1">
    <source>
        <dbReference type="ARBA" id="ARBA00004328"/>
    </source>
</evidence>
<dbReference type="InterPro" id="IPR054612">
    <property type="entry name" value="Phage_capsid-like_C"/>
</dbReference>
<organism evidence="5 6">
    <name type="scientific">Actinoallomurus oryzae</name>
    <dbReference type="NCBI Taxonomy" id="502180"/>
    <lineage>
        <taxon>Bacteria</taxon>
        <taxon>Bacillati</taxon>
        <taxon>Actinomycetota</taxon>
        <taxon>Actinomycetes</taxon>
        <taxon>Streptosporangiales</taxon>
        <taxon>Thermomonosporaceae</taxon>
        <taxon>Actinoallomurus</taxon>
    </lineage>
</organism>
<reference evidence="6" key="1">
    <citation type="journal article" date="2019" name="Int. J. Syst. Evol. Microbiol.">
        <title>The Global Catalogue of Microorganisms (GCM) 10K type strain sequencing project: providing services to taxonomists for standard genome sequencing and annotation.</title>
        <authorList>
            <consortium name="The Broad Institute Genomics Platform"/>
            <consortium name="The Broad Institute Genome Sequencing Center for Infectious Disease"/>
            <person name="Wu L."/>
            <person name="Ma J."/>
        </authorList>
    </citation>
    <scope>NUCLEOTIDE SEQUENCE [LARGE SCALE GENOMIC DNA]</scope>
    <source>
        <strain evidence="6">JCM 17933</strain>
    </source>
</reference>
<comment type="subcellular location">
    <subcellularLocation>
        <location evidence="1">Virion</location>
    </subcellularLocation>
</comment>
<sequence>MRFPALDEANERVADLTKEREELLTRARAMLDGAEAQRRDLTEAERSEHEGVLAGIERLNTELDEAKAKQAKCERLAETIRSGNYGTERVGDEPRSVAAGGTLHDQARRTIEQAHRRQELPDYAAERAETLVTTGTADQQNTAARWAVATGNPAYLRAFCKLLGDPQRGHMLWDGEEQAAYTAVEQVKTSMRAMSLTDSAGGFMVPLTLDPAIMLTSNGSINPLRQISRVVQTATDAWQGVTSAGVTAEWKAEAAEVADVTPTLDDAPIPVHFGDAYVQYSFEVGMDAVNFARELQGVLMDAADQLMATAYTTGSGSGQPRGIITALDGTASELTPTTAEAFAAADVYKVQNALGPRFQARAQWAANLAIINQAAQFETTNGSKMFPELGNNPPVLLRKPMNELSNMDGAIDPAATADNFVLLYGDFQQFVIVDRIGTQLELIPNVMGANRRPTGQRGALLWFRTGSDVVIPNAFRTLNVATTA</sequence>
<dbReference type="Pfam" id="PF05065">
    <property type="entry name" value="Phage_capsid"/>
    <property type="match status" value="1"/>
</dbReference>
<evidence type="ECO:0000256" key="3">
    <source>
        <dbReference type="SAM" id="MobiDB-lite"/>
    </source>
</evidence>
<accession>A0ABP8R5C3</accession>
<evidence type="ECO:0000313" key="5">
    <source>
        <dbReference type="EMBL" id="GAA4518383.1"/>
    </source>
</evidence>
<protein>
    <submittedName>
        <fullName evidence="5">Phage major capsid protein</fullName>
    </submittedName>
</protein>
<evidence type="ECO:0000313" key="6">
    <source>
        <dbReference type="Proteomes" id="UP001500503"/>
    </source>
</evidence>
<feature type="coiled-coil region" evidence="2">
    <location>
        <begin position="6"/>
        <end position="76"/>
    </location>
</feature>
<dbReference type="InterPro" id="IPR024455">
    <property type="entry name" value="Phage_capsid"/>
</dbReference>